<dbReference type="InterPro" id="IPR012327">
    <property type="entry name" value="MeTrfase_D12"/>
</dbReference>
<dbReference type="EMBL" id="BMDY01000031">
    <property type="protein sequence ID" value="GGB19664.1"/>
    <property type="molecule type" value="Genomic_DNA"/>
</dbReference>
<evidence type="ECO:0000313" key="8">
    <source>
        <dbReference type="EMBL" id="GGB19664.1"/>
    </source>
</evidence>
<dbReference type="PANTHER" id="PTHR30481">
    <property type="entry name" value="DNA ADENINE METHYLASE"/>
    <property type="match status" value="1"/>
</dbReference>
<comment type="catalytic activity">
    <reaction evidence="6 7">
        <text>a 2'-deoxyadenosine in DNA + S-adenosyl-L-methionine = an N(6)-methyl-2'-deoxyadenosine in DNA + S-adenosyl-L-homocysteine + H(+)</text>
        <dbReference type="Rhea" id="RHEA:15197"/>
        <dbReference type="Rhea" id="RHEA-COMP:12418"/>
        <dbReference type="Rhea" id="RHEA-COMP:12419"/>
        <dbReference type="ChEBI" id="CHEBI:15378"/>
        <dbReference type="ChEBI" id="CHEBI:57856"/>
        <dbReference type="ChEBI" id="CHEBI:59789"/>
        <dbReference type="ChEBI" id="CHEBI:90615"/>
        <dbReference type="ChEBI" id="CHEBI:90616"/>
        <dbReference type="EC" id="2.1.1.72"/>
    </reaction>
</comment>
<keyword evidence="9" id="KW-1185">Reference proteome</keyword>
<dbReference type="PROSITE" id="PS00092">
    <property type="entry name" value="N6_MTASE"/>
    <property type="match status" value="1"/>
</dbReference>
<comment type="similarity">
    <text evidence="1 7">Belongs to the N(4)/N(6)-methyltransferase family.</text>
</comment>
<keyword evidence="5 7" id="KW-0949">S-adenosyl-L-methionine</keyword>
<evidence type="ECO:0000256" key="7">
    <source>
        <dbReference type="RuleBase" id="RU361257"/>
    </source>
</evidence>
<dbReference type="SUPFAM" id="SSF53335">
    <property type="entry name" value="S-adenosyl-L-methionine-dependent methyltransferases"/>
    <property type="match status" value="1"/>
</dbReference>
<dbReference type="Gene3D" id="1.10.1020.10">
    <property type="entry name" value="Adenine-specific Methyltransferase, Domain 2"/>
    <property type="match status" value="1"/>
</dbReference>
<keyword evidence="4 7" id="KW-0808">Transferase</keyword>
<evidence type="ECO:0000256" key="2">
    <source>
        <dbReference type="ARBA" id="ARBA00011900"/>
    </source>
</evidence>
<proteinExistence type="inferred from homology"/>
<name>A0ABQ1I870_9ALTE</name>
<evidence type="ECO:0000256" key="1">
    <source>
        <dbReference type="ARBA" id="ARBA00006594"/>
    </source>
</evidence>
<gene>
    <name evidence="8" type="ORF">GCM10007414_36360</name>
</gene>
<accession>A0ABQ1I870</accession>
<dbReference type="PIRSF" id="PIRSF000398">
    <property type="entry name" value="M_m6A_EcoRV"/>
    <property type="match status" value="1"/>
</dbReference>
<dbReference type="NCBIfam" id="TIGR00571">
    <property type="entry name" value="dam"/>
    <property type="match status" value="1"/>
</dbReference>
<dbReference type="Gene3D" id="3.40.50.150">
    <property type="entry name" value="Vaccinia Virus protein VP39"/>
    <property type="match status" value="1"/>
</dbReference>
<dbReference type="Proteomes" id="UP000651977">
    <property type="component" value="Unassembled WGS sequence"/>
</dbReference>
<dbReference type="Pfam" id="PF02086">
    <property type="entry name" value="MethyltransfD12"/>
    <property type="match status" value="1"/>
</dbReference>
<protein>
    <recommendedName>
        <fullName evidence="2 7">Site-specific DNA-methyltransferase (adenine-specific)</fullName>
        <ecNumber evidence="2 7">2.1.1.72</ecNumber>
    </recommendedName>
</protein>
<organism evidence="8 9">
    <name type="scientific">Agarivorans gilvus</name>
    <dbReference type="NCBI Taxonomy" id="680279"/>
    <lineage>
        <taxon>Bacteria</taxon>
        <taxon>Pseudomonadati</taxon>
        <taxon>Pseudomonadota</taxon>
        <taxon>Gammaproteobacteria</taxon>
        <taxon>Alteromonadales</taxon>
        <taxon>Alteromonadaceae</taxon>
        <taxon>Agarivorans</taxon>
    </lineage>
</organism>
<keyword evidence="3 7" id="KW-0489">Methyltransferase</keyword>
<dbReference type="PANTHER" id="PTHR30481:SF3">
    <property type="entry name" value="DNA ADENINE METHYLASE"/>
    <property type="match status" value="1"/>
</dbReference>
<dbReference type="InterPro" id="IPR012263">
    <property type="entry name" value="M_m6A_EcoRV"/>
</dbReference>
<evidence type="ECO:0000256" key="5">
    <source>
        <dbReference type="ARBA" id="ARBA00022691"/>
    </source>
</evidence>
<dbReference type="EC" id="2.1.1.72" evidence="2 7"/>
<dbReference type="InterPro" id="IPR023095">
    <property type="entry name" value="Ade_MeTrfase_dom_2"/>
</dbReference>
<dbReference type="PRINTS" id="PR00505">
    <property type="entry name" value="D12N6MTFRASE"/>
</dbReference>
<dbReference type="InterPro" id="IPR002052">
    <property type="entry name" value="DNA_methylase_N6_adenine_CS"/>
</dbReference>
<sequence length="275" mass="31719">MKKTRAFLKWAGGKYGLIEDIQQQLPEGDLLIEPFVGAASVFLNTNYSRYLLTDINPDLINLYQILQRRPQQFICDAKHYFNQECNQSDYYYELRQRFNATSDEYQRSLMFLYLNRHGYNGLCRYNRSGGFNVPFGSYKRPYFPEAELEFFAVKAKQAEFRCCSYVDTFAQVKAGDIVYCDPPYAPLSPTASFTNYASKGFNLADQQRLGALALDAQQRGASVLISNHDLPLTRDIYQTSELSQLKVRRTISRKGQQRLKVAELLAYYQAHSLSN</sequence>
<evidence type="ECO:0000256" key="6">
    <source>
        <dbReference type="ARBA" id="ARBA00047942"/>
    </source>
</evidence>
<dbReference type="InterPro" id="IPR029063">
    <property type="entry name" value="SAM-dependent_MTases_sf"/>
</dbReference>
<evidence type="ECO:0000256" key="3">
    <source>
        <dbReference type="ARBA" id="ARBA00022603"/>
    </source>
</evidence>
<comment type="caution">
    <text evidence="8">The sequence shown here is derived from an EMBL/GenBank/DDBJ whole genome shotgun (WGS) entry which is preliminary data.</text>
</comment>
<reference evidence="9" key="1">
    <citation type="journal article" date="2019" name="Int. J. Syst. Evol. Microbiol.">
        <title>The Global Catalogue of Microorganisms (GCM) 10K type strain sequencing project: providing services to taxonomists for standard genome sequencing and annotation.</title>
        <authorList>
            <consortium name="The Broad Institute Genomics Platform"/>
            <consortium name="The Broad Institute Genome Sequencing Center for Infectious Disease"/>
            <person name="Wu L."/>
            <person name="Ma J."/>
        </authorList>
    </citation>
    <scope>NUCLEOTIDE SEQUENCE [LARGE SCALE GENOMIC DNA]</scope>
    <source>
        <strain evidence="9">CGMCC 1.10131</strain>
    </source>
</reference>
<dbReference type="RefSeq" id="WP_055732932.1">
    <property type="nucleotide sequence ID" value="NZ_BMDY01000031.1"/>
</dbReference>
<evidence type="ECO:0000313" key="9">
    <source>
        <dbReference type="Proteomes" id="UP000651977"/>
    </source>
</evidence>
<evidence type="ECO:0000256" key="4">
    <source>
        <dbReference type="ARBA" id="ARBA00022679"/>
    </source>
</evidence>